<feature type="region of interest" description="Disordered" evidence="2">
    <location>
        <begin position="1159"/>
        <end position="1198"/>
    </location>
</feature>
<feature type="region of interest" description="Disordered" evidence="2">
    <location>
        <begin position="748"/>
        <end position="767"/>
    </location>
</feature>
<name>A0ABQ5I380_9ASTR</name>
<comment type="caution">
    <text evidence="3">The sequence shown here is derived from an EMBL/GenBank/DDBJ whole genome shotgun (WGS) entry which is preliminary data.</text>
</comment>
<feature type="compositionally biased region" description="Basic and acidic residues" evidence="2">
    <location>
        <begin position="1187"/>
        <end position="1198"/>
    </location>
</feature>
<feature type="region of interest" description="Disordered" evidence="2">
    <location>
        <begin position="543"/>
        <end position="564"/>
    </location>
</feature>
<feature type="compositionally biased region" description="Polar residues" evidence="2">
    <location>
        <begin position="369"/>
        <end position="390"/>
    </location>
</feature>
<feature type="compositionally biased region" description="Polar residues" evidence="2">
    <location>
        <begin position="715"/>
        <end position="735"/>
    </location>
</feature>
<feature type="compositionally biased region" description="Basic and acidic residues" evidence="2">
    <location>
        <begin position="1159"/>
        <end position="1169"/>
    </location>
</feature>
<sequence>MSFVKKSNAERVRHQRQYDRRVNETQMQKKEGEVNRGKTLDADLVVTESSGTESEKHNTSSRSGNDTHAEDADIKLVNDKEPMDEVQITDEYHVLANEHQHTGQSKPSYYTYMLEKVNSNTTPDSTNISNRGGEIDHNAEKCQVTSPLLDLLTQPNTSEQSYQSFEQHGQILNETSNKAKIKMEIEVHETINIELKHSVAKLLADNEKLHKENEHLKQTYKDLYDSIKKTRVYTKDHNDSLIAQINSKTIENADLKAQIQENVFVNVALKNKLRKLKGNSMDTKFAKPSILGKPILQPPRNQSVVRQPNAFTPHYFPKVREYVLVKPHRVIAPGSSRNSQEESYGSNDMPHNHYIEEARKKAQERNRNSKPSAMHTTSLQNTTNVNSHAKVQSHKTRISNKTVEPKSNTQKSGRQIFTGHRFSPNKSPIVHEKINTPRSCLRWKPTSRIFKTAGLRWIPTGKIFTSSTTKVDSEPLNGSKEDITNPYKCEQTLNVSAGVEEQPQLAHFDDPCHELLHEVSISQGSSSHSWKVNGENQVVSKSSAVTAADASNKRQQQLDSTSSTSTLASSVSADGIFDITFRVMFFSIHGDKWKSFQCQHQTALRSNTSAGNPVKEILLQLNLPDHGSVLTDLKVHINIEMEIPSSSIVKFITTCSFFISKLIKLKNFKKDVSMSFQDKEEFEHVGPKFCVMLKYNDQMGYMWIDDSEKTHDDSSLQNNGTADQQVNTARPDINTGSREVSTALLEVNTATPEDLGGPSPASEDSHMEDQGIELGNYKDDNTSYMKRISSVYIKGKKSSGSSYMYFLFVPLFRKEPKHNDSKLLEILAWGRSKEGGSSSIQTAKVLDSCGFTIGHGSNFEKKPWFKMEMLTDVDELLLDHFRIFDVPYIFQARYHVCYFLYLTVVTMLEYTERNVNHWGLSIFGGNRGLTAENGEDGSFSIPNSEIFEQLALRIFTQDSPKAATWEQYAENQLQQHSRTYLVPSLSNKVFNNMKRPTKGFSGQEVALFPTMLDVTEPSTSPLRITSSPSHSPEPSPSPRKARWRALKLFISVDEDIADDSSKQGRILSDAEVQEKASNETEPVIQDVTPTEVIQDQQSSEKGSAEVFSICWARRYLLVKEVPIVSMLRAQIARDEEIARHWDEEERQRAMAEAKSTKKIFEPMDMEHGTKKMKSPKKIEEEDADTQEEVKEVSKESGSKRKLNLFLEKA</sequence>
<feature type="region of interest" description="Disordered" evidence="2">
    <location>
        <begin position="1"/>
        <end position="72"/>
    </location>
</feature>
<keyword evidence="1" id="KW-0175">Coiled coil</keyword>
<dbReference type="EMBL" id="BQNB010020240">
    <property type="protein sequence ID" value="GJT93833.1"/>
    <property type="molecule type" value="Genomic_DNA"/>
</dbReference>
<dbReference type="Proteomes" id="UP001151760">
    <property type="component" value="Unassembled WGS sequence"/>
</dbReference>
<accession>A0ABQ5I380</accession>
<feature type="region of interest" description="Disordered" evidence="2">
    <location>
        <begin position="360"/>
        <end position="430"/>
    </location>
</feature>
<evidence type="ECO:0000256" key="2">
    <source>
        <dbReference type="SAM" id="MobiDB-lite"/>
    </source>
</evidence>
<feature type="region of interest" description="Disordered" evidence="2">
    <location>
        <begin position="1018"/>
        <end position="1039"/>
    </location>
</feature>
<proteinExistence type="predicted"/>
<reference evidence="3" key="2">
    <citation type="submission" date="2022-01" db="EMBL/GenBank/DDBJ databases">
        <authorList>
            <person name="Yamashiro T."/>
            <person name="Shiraishi A."/>
            <person name="Satake H."/>
            <person name="Nakayama K."/>
        </authorList>
    </citation>
    <scope>NUCLEOTIDE SEQUENCE</scope>
</reference>
<evidence type="ECO:0000313" key="3">
    <source>
        <dbReference type="EMBL" id="GJT93833.1"/>
    </source>
</evidence>
<feature type="coiled-coil region" evidence="1">
    <location>
        <begin position="199"/>
        <end position="258"/>
    </location>
</feature>
<gene>
    <name evidence="3" type="ORF">Tco_1082678</name>
</gene>
<evidence type="ECO:0000313" key="4">
    <source>
        <dbReference type="Proteomes" id="UP001151760"/>
    </source>
</evidence>
<feature type="region of interest" description="Disordered" evidence="2">
    <location>
        <begin position="709"/>
        <end position="735"/>
    </location>
</feature>
<evidence type="ECO:0000256" key="1">
    <source>
        <dbReference type="SAM" id="Coils"/>
    </source>
</evidence>
<reference evidence="3" key="1">
    <citation type="journal article" date="2022" name="Int. J. Mol. Sci.">
        <title>Draft Genome of Tanacetum Coccineum: Genomic Comparison of Closely Related Tanacetum-Family Plants.</title>
        <authorList>
            <person name="Yamashiro T."/>
            <person name="Shiraishi A."/>
            <person name="Nakayama K."/>
            <person name="Satake H."/>
        </authorList>
    </citation>
    <scope>NUCLEOTIDE SEQUENCE</scope>
</reference>
<keyword evidence="4" id="KW-1185">Reference proteome</keyword>
<feature type="compositionally biased region" description="Low complexity" evidence="2">
    <location>
        <begin position="555"/>
        <end position="564"/>
    </location>
</feature>
<feature type="compositionally biased region" description="Polar residues" evidence="2">
    <location>
        <begin position="399"/>
        <end position="415"/>
    </location>
</feature>
<protein>
    <submittedName>
        <fullName evidence="3">Uncharacterized protein</fullName>
    </submittedName>
</protein>
<feature type="compositionally biased region" description="Basic and acidic residues" evidence="2">
    <location>
        <begin position="7"/>
        <end position="41"/>
    </location>
</feature>
<organism evidence="3 4">
    <name type="scientific">Tanacetum coccineum</name>
    <dbReference type="NCBI Taxonomy" id="301880"/>
    <lineage>
        <taxon>Eukaryota</taxon>
        <taxon>Viridiplantae</taxon>
        <taxon>Streptophyta</taxon>
        <taxon>Embryophyta</taxon>
        <taxon>Tracheophyta</taxon>
        <taxon>Spermatophyta</taxon>
        <taxon>Magnoliopsida</taxon>
        <taxon>eudicotyledons</taxon>
        <taxon>Gunneridae</taxon>
        <taxon>Pentapetalae</taxon>
        <taxon>asterids</taxon>
        <taxon>campanulids</taxon>
        <taxon>Asterales</taxon>
        <taxon>Asteraceae</taxon>
        <taxon>Asteroideae</taxon>
        <taxon>Anthemideae</taxon>
        <taxon>Anthemidinae</taxon>
        <taxon>Tanacetum</taxon>
    </lineage>
</organism>